<dbReference type="GO" id="GO:0000271">
    <property type="term" value="P:polysaccharide biosynthetic process"/>
    <property type="evidence" value="ECO:0007669"/>
    <property type="project" value="UniProtKB-KW"/>
</dbReference>
<keyword evidence="5" id="KW-1185">Reference proteome</keyword>
<dbReference type="PANTHER" id="PTHR30576">
    <property type="entry name" value="COLANIC BIOSYNTHESIS UDP-GLUCOSE LIPID CARRIER TRANSFERASE"/>
    <property type="match status" value="1"/>
</dbReference>
<dbReference type="STRING" id="1353537.TP2_07035"/>
<name>A0A074J806_9RHOB</name>
<evidence type="ECO:0000256" key="1">
    <source>
        <dbReference type="ARBA" id="ARBA00006464"/>
    </source>
</evidence>
<dbReference type="Proteomes" id="UP000027432">
    <property type="component" value="Unassembled WGS sequence"/>
</dbReference>
<accession>A0A074J806</accession>
<feature type="domain" description="Bacterial sugar transferase" evidence="3">
    <location>
        <begin position="9"/>
        <end position="202"/>
    </location>
</feature>
<proteinExistence type="inferred from homology"/>
<dbReference type="AlphaFoldDB" id="A0A074J806"/>
<protein>
    <recommendedName>
        <fullName evidence="3">Bacterial sugar transferase domain-containing protein</fullName>
    </recommendedName>
</protein>
<evidence type="ECO:0000313" key="5">
    <source>
        <dbReference type="Proteomes" id="UP000027432"/>
    </source>
</evidence>
<evidence type="ECO:0000256" key="2">
    <source>
        <dbReference type="ARBA" id="ARBA00023169"/>
    </source>
</evidence>
<dbReference type="InterPro" id="IPR003362">
    <property type="entry name" value="Bact_transf"/>
</dbReference>
<comment type="caution">
    <text evidence="4">The sequence shown here is derived from an EMBL/GenBank/DDBJ whole genome shotgun (WGS) entry which is preliminary data.</text>
</comment>
<reference evidence="4 5" key="1">
    <citation type="submission" date="2013-07" db="EMBL/GenBank/DDBJ databases">
        <title>Thioclava pacifica DSM 10166 Genome Sequencing.</title>
        <authorList>
            <person name="Lai Q."/>
            <person name="Shao Z."/>
        </authorList>
    </citation>
    <scope>NUCLEOTIDE SEQUENCE [LARGE SCALE GENOMIC DNA]</scope>
    <source>
        <strain evidence="4 5">DSM 10166</strain>
    </source>
</reference>
<gene>
    <name evidence="4" type="ORF">TP2_07035</name>
</gene>
<dbReference type="OrthoDB" id="9808602at2"/>
<dbReference type="Pfam" id="PF02397">
    <property type="entry name" value="Bac_transf"/>
    <property type="match status" value="1"/>
</dbReference>
<sequence>MTRVQRLSKRLFDLFLALALLPFLLPLLVVVFAAVALCQGRPWFYVQERMKSPSQRFRMWKFRTMAPEPNDRGVSGGHKAARITPLGRVLRHSRADELPQIWNILRGDMSFVGPRPPLPEVVARFPALYARVLAAPPGVTGLATLRFHAREARIMSDCADPVQAQSMYDRRCVPVKARLDLIYLRHASRRLDLLLIWQTLRGAFA</sequence>
<evidence type="ECO:0000313" key="4">
    <source>
        <dbReference type="EMBL" id="KEO52689.1"/>
    </source>
</evidence>
<dbReference type="PANTHER" id="PTHR30576:SF0">
    <property type="entry name" value="UNDECAPRENYL-PHOSPHATE N-ACETYLGALACTOSAMINYL 1-PHOSPHATE TRANSFERASE-RELATED"/>
    <property type="match status" value="1"/>
</dbReference>
<dbReference type="GO" id="GO:0016780">
    <property type="term" value="F:phosphotransferase activity, for other substituted phosphate groups"/>
    <property type="evidence" value="ECO:0007669"/>
    <property type="project" value="TreeGrafter"/>
</dbReference>
<organism evidence="4 5">
    <name type="scientific">Thioclava pacifica DSM 10166</name>
    <dbReference type="NCBI Taxonomy" id="1353537"/>
    <lineage>
        <taxon>Bacteria</taxon>
        <taxon>Pseudomonadati</taxon>
        <taxon>Pseudomonadota</taxon>
        <taxon>Alphaproteobacteria</taxon>
        <taxon>Rhodobacterales</taxon>
        <taxon>Paracoccaceae</taxon>
        <taxon>Thioclava</taxon>
    </lineage>
</organism>
<comment type="similarity">
    <text evidence="1">Belongs to the bacterial sugar transferase family.</text>
</comment>
<evidence type="ECO:0000259" key="3">
    <source>
        <dbReference type="Pfam" id="PF02397"/>
    </source>
</evidence>
<dbReference type="eggNOG" id="COG2148">
    <property type="taxonomic scope" value="Bacteria"/>
</dbReference>
<dbReference type="RefSeq" id="WP_038076751.1">
    <property type="nucleotide sequence ID" value="NZ_AUND01000023.1"/>
</dbReference>
<dbReference type="EMBL" id="AUND01000023">
    <property type="protein sequence ID" value="KEO52689.1"/>
    <property type="molecule type" value="Genomic_DNA"/>
</dbReference>
<keyword evidence="2" id="KW-0270">Exopolysaccharide synthesis</keyword>